<feature type="chain" id="PRO_5019436557" evidence="1">
    <location>
        <begin position="31"/>
        <end position="264"/>
    </location>
</feature>
<name>A0A401IQ33_9LACO</name>
<accession>A0A401IQ33</accession>
<reference evidence="3" key="1">
    <citation type="journal article" date="2019" name="Int. J. Syst. Evol. Microbiol.">
        <title>Lactobacillus salitolerans sp. nov., a novel lactic acid bacterium isolated from spent mushroom substrates.</title>
        <authorList>
            <person name="Tohno M."/>
            <person name="Tanizawa Y."/>
            <person name="Kojima Y."/>
            <person name="Sakamoto M."/>
            <person name="Nakamura Y."/>
            <person name="Ohkuma M."/>
            <person name="Kobayashi H."/>
        </authorList>
    </citation>
    <scope>NUCLEOTIDE SEQUENCE [LARGE SCALE GENOMIC DNA]</scope>
    <source>
        <strain evidence="3">YK43</strain>
    </source>
</reference>
<dbReference type="Proteomes" id="UP000286848">
    <property type="component" value="Unassembled WGS sequence"/>
</dbReference>
<sequence>MIILSKRRIGALLIVLSAFLFFLSTKTVQANTVIEGDVVNDLHASFSMADTSAETVESIKQIAAEDKNVHVTFDNGIIDINEYTEPSADVSLKVNNKSVIVKNGQFKVNHVTANNKTNFVVQDVGTTAENGQSKITSENTLQIVNKIDYGTMINLMDNMNDTSNDSLLRSSGTYPGQKTSGQKVAKGTHVHCNRFNGTKSNHRYYSRLSGQGWVNYYKSDCWYKHKAYKCPFTKADTRCNGLLKKGAHSCSIKGGWPVTCWYRN</sequence>
<comment type="caution">
    <text evidence="2">The sequence shown here is derived from an EMBL/GenBank/DDBJ whole genome shotgun (WGS) entry which is preliminary data.</text>
</comment>
<evidence type="ECO:0000313" key="2">
    <source>
        <dbReference type="EMBL" id="GBG93641.1"/>
    </source>
</evidence>
<evidence type="ECO:0000256" key="1">
    <source>
        <dbReference type="SAM" id="SignalP"/>
    </source>
</evidence>
<dbReference type="EMBL" id="BFFP01000001">
    <property type="protein sequence ID" value="GBG93641.1"/>
    <property type="molecule type" value="Genomic_DNA"/>
</dbReference>
<organism evidence="2 3">
    <name type="scientific">Ligilactobacillus salitolerans</name>
    <dbReference type="NCBI Taxonomy" id="1808352"/>
    <lineage>
        <taxon>Bacteria</taxon>
        <taxon>Bacillati</taxon>
        <taxon>Bacillota</taxon>
        <taxon>Bacilli</taxon>
        <taxon>Lactobacillales</taxon>
        <taxon>Lactobacillaceae</taxon>
        <taxon>Ligilactobacillus</taxon>
    </lineage>
</organism>
<evidence type="ECO:0000313" key="3">
    <source>
        <dbReference type="Proteomes" id="UP000286848"/>
    </source>
</evidence>
<proteinExistence type="predicted"/>
<keyword evidence="1" id="KW-0732">Signal</keyword>
<feature type="signal peptide" evidence="1">
    <location>
        <begin position="1"/>
        <end position="30"/>
    </location>
</feature>
<protein>
    <submittedName>
        <fullName evidence="2">Uncharacterized protein</fullName>
    </submittedName>
</protein>
<keyword evidence="3" id="KW-1185">Reference proteome</keyword>
<gene>
    <name evidence="2" type="ORF">LFYK43_01000</name>
</gene>
<dbReference type="AlphaFoldDB" id="A0A401IQ33"/>